<dbReference type="Proteomes" id="UP000199423">
    <property type="component" value="Unassembled WGS sequence"/>
</dbReference>
<dbReference type="Pfam" id="PF07536">
    <property type="entry name" value="HWE_HK"/>
    <property type="match status" value="1"/>
</dbReference>
<keyword evidence="12 13" id="KW-0472">Membrane</keyword>
<dbReference type="SMART" id="SM00911">
    <property type="entry name" value="HWE_HK"/>
    <property type="match status" value="1"/>
</dbReference>
<evidence type="ECO:0000256" key="10">
    <source>
        <dbReference type="ARBA" id="ARBA00022989"/>
    </source>
</evidence>
<dbReference type="InterPro" id="IPR036890">
    <property type="entry name" value="HATPase_C_sf"/>
</dbReference>
<feature type="domain" description="Signal transduction histidine kinase HWE region" evidence="14">
    <location>
        <begin position="165"/>
        <end position="247"/>
    </location>
</feature>
<evidence type="ECO:0000256" key="3">
    <source>
        <dbReference type="ARBA" id="ARBA00012438"/>
    </source>
</evidence>
<dbReference type="InterPro" id="IPR011102">
    <property type="entry name" value="Sig_transdc_His_kinase_HWE"/>
</dbReference>
<dbReference type="GO" id="GO:0000160">
    <property type="term" value="P:phosphorelay signal transduction system"/>
    <property type="evidence" value="ECO:0007669"/>
    <property type="project" value="UniProtKB-KW"/>
</dbReference>
<reference evidence="16" key="1">
    <citation type="submission" date="2016-10" db="EMBL/GenBank/DDBJ databases">
        <authorList>
            <person name="Varghese N."/>
            <person name="Submissions S."/>
        </authorList>
    </citation>
    <scope>NUCLEOTIDE SEQUENCE [LARGE SCALE GENOMIC DNA]</scope>
    <source>
        <strain evidence="16">DSM 1565</strain>
    </source>
</reference>
<dbReference type="GO" id="GO:0005524">
    <property type="term" value="F:ATP binding"/>
    <property type="evidence" value="ECO:0007669"/>
    <property type="project" value="UniProtKB-KW"/>
</dbReference>
<keyword evidence="11" id="KW-0902">Two-component regulatory system</keyword>
<keyword evidence="6 13" id="KW-0812">Transmembrane</keyword>
<dbReference type="GO" id="GO:0004673">
    <property type="term" value="F:protein histidine kinase activity"/>
    <property type="evidence" value="ECO:0007669"/>
    <property type="project" value="UniProtKB-EC"/>
</dbReference>
<dbReference type="AlphaFoldDB" id="A0A1I7NDN2"/>
<dbReference type="InterPro" id="IPR038318">
    <property type="entry name" value="KdpD_sf"/>
</dbReference>
<feature type="transmembrane region" description="Helical" evidence="13">
    <location>
        <begin position="33"/>
        <end position="53"/>
    </location>
</feature>
<keyword evidence="4" id="KW-0597">Phosphoprotein</keyword>
<evidence type="ECO:0000256" key="6">
    <source>
        <dbReference type="ARBA" id="ARBA00022692"/>
    </source>
</evidence>
<protein>
    <recommendedName>
        <fullName evidence="3">histidine kinase</fullName>
        <ecNumber evidence="3">2.7.13.3</ecNumber>
    </recommendedName>
</protein>
<dbReference type="PANTHER" id="PTHR41523">
    <property type="entry name" value="TWO-COMPONENT SYSTEM SENSOR PROTEIN"/>
    <property type="match status" value="1"/>
</dbReference>
<feature type="transmembrane region" description="Helical" evidence="13">
    <location>
        <begin position="65"/>
        <end position="97"/>
    </location>
</feature>
<dbReference type="Pfam" id="PF13493">
    <property type="entry name" value="DUF4118"/>
    <property type="match status" value="1"/>
</dbReference>
<keyword evidence="7" id="KW-0547">Nucleotide-binding</keyword>
<sequence length="365" mass="39885">MLDGGAGPFVGRMVQLVDNLIERVFPRLRRRALYAYPIGIAIFALAALARMGLSRWLQDTVPFLTFFLAILVTALVAGTGPALLVATASFFFSWYFFLPGPGWGEITPATVVALGSFAVLSFFIIAVVHLLNRKVESLMNERARNEALFQDSALGELQLEQLNIELRHRLKNTFAVIAGLVSQSARYSRDVDGFAQSLAGRLSAMGNAMDLIATRSFVGASLRELIAETLKPLVPPGTQRFEMGGPDTIIPGDVASALALTLHELGTNAIKYGAWSDARGTVSAKWTLSKIDEDEMSFELVWDERGGPRVSAPERRGLGTTLIDSGFPSAQVEREFNEQGVRCRMVAVLKQTTTRRTRGRAASLY</sequence>
<organism evidence="15 16">
    <name type="scientific">Hyphomicrobium facile</name>
    <dbReference type="NCBI Taxonomy" id="51670"/>
    <lineage>
        <taxon>Bacteria</taxon>
        <taxon>Pseudomonadati</taxon>
        <taxon>Pseudomonadota</taxon>
        <taxon>Alphaproteobacteria</taxon>
        <taxon>Hyphomicrobiales</taxon>
        <taxon>Hyphomicrobiaceae</taxon>
        <taxon>Hyphomicrobium</taxon>
    </lineage>
</organism>
<dbReference type="EC" id="2.7.13.3" evidence="3"/>
<evidence type="ECO:0000256" key="12">
    <source>
        <dbReference type="ARBA" id="ARBA00023136"/>
    </source>
</evidence>
<dbReference type="Gene3D" id="3.30.565.10">
    <property type="entry name" value="Histidine kinase-like ATPase, C-terminal domain"/>
    <property type="match status" value="1"/>
</dbReference>
<feature type="transmembrane region" description="Helical" evidence="13">
    <location>
        <begin position="109"/>
        <end position="132"/>
    </location>
</feature>
<keyword evidence="5" id="KW-0808">Transferase</keyword>
<evidence type="ECO:0000256" key="1">
    <source>
        <dbReference type="ARBA" id="ARBA00000085"/>
    </source>
</evidence>
<dbReference type="InterPro" id="IPR025201">
    <property type="entry name" value="KdpD_TM"/>
</dbReference>
<keyword evidence="10 13" id="KW-1133">Transmembrane helix</keyword>
<dbReference type="GO" id="GO:0016020">
    <property type="term" value="C:membrane"/>
    <property type="evidence" value="ECO:0007669"/>
    <property type="project" value="UniProtKB-SubCell"/>
</dbReference>
<dbReference type="PANTHER" id="PTHR41523:SF7">
    <property type="entry name" value="HISTIDINE KINASE"/>
    <property type="match status" value="1"/>
</dbReference>
<keyword evidence="16" id="KW-1185">Reference proteome</keyword>
<comment type="catalytic activity">
    <reaction evidence="1">
        <text>ATP + protein L-histidine = ADP + protein N-phospho-L-histidine.</text>
        <dbReference type="EC" id="2.7.13.3"/>
    </reaction>
</comment>
<proteinExistence type="predicted"/>
<gene>
    <name evidence="15" type="ORF">SAMN04488557_1678</name>
</gene>
<accession>A0A1I7NDN2</accession>
<dbReference type="EMBL" id="FPCH01000002">
    <property type="protein sequence ID" value="SFV32656.1"/>
    <property type="molecule type" value="Genomic_DNA"/>
</dbReference>
<evidence type="ECO:0000256" key="9">
    <source>
        <dbReference type="ARBA" id="ARBA00022840"/>
    </source>
</evidence>
<evidence type="ECO:0000256" key="2">
    <source>
        <dbReference type="ARBA" id="ARBA00004141"/>
    </source>
</evidence>
<dbReference type="Gene3D" id="1.20.120.620">
    <property type="entry name" value="Backbone structure of the membrane domain of e. Coli histidine kinase receptor kdpd"/>
    <property type="match status" value="1"/>
</dbReference>
<dbReference type="STRING" id="51670.SAMN04488557_1678"/>
<comment type="subcellular location">
    <subcellularLocation>
        <location evidence="2">Membrane</location>
        <topology evidence="2">Multi-pass membrane protein</topology>
    </subcellularLocation>
</comment>
<evidence type="ECO:0000256" key="8">
    <source>
        <dbReference type="ARBA" id="ARBA00022777"/>
    </source>
</evidence>
<name>A0A1I7NDN2_9HYPH</name>
<evidence type="ECO:0000313" key="15">
    <source>
        <dbReference type="EMBL" id="SFV32656.1"/>
    </source>
</evidence>
<evidence type="ECO:0000256" key="4">
    <source>
        <dbReference type="ARBA" id="ARBA00022553"/>
    </source>
</evidence>
<evidence type="ECO:0000313" key="16">
    <source>
        <dbReference type="Proteomes" id="UP000199423"/>
    </source>
</evidence>
<evidence type="ECO:0000256" key="11">
    <source>
        <dbReference type="ARBA" id="ARBA00023012"/>
    </source>
</evidence>
<evidence type="ECO:0000256" key="5">
    <source>
        <dbReference type="ARBA" id="ARBA00022679"/>
    </source>
</evidence>
<keyword evidence="8 15" id="KW-0418">Kinase</keyword>
<keyword evidence="9" id="KW-0067">ATP-binding</keyword>
<evidence type="ECO:0000256" key="7">
    <source>
        <dbReference type="ARBA" id="ARBA00022741"/>
    </source>
</evidence>
<evidence type="ECO:0000256" key="13">
    <source>
        <dbReference type="SAM" id="Phobius"/>
    </source>
</evidence>
<evidence type="ECO:0000259" key="14">
    <source>
        <dbReference type="SMART" id="SM00911"/>
    </source>
</evidence>